<proteinExistence type="predicted"/>
<sequence>MFQIIVPTGYMGSGSSAITDLISEIEGYDAPNGTFEYVFLHCPNGVFDLADKLLIGNNALRSDEALHSFYHTMCELHSKKYWWVANYRTRVSPNFLRITEEYIEQLIQFKPNFYWYQQENTNTRMFWQLCVKKAVSLLTFHKVQLPKPLLYPEVWLSIPSQEEFYRLTKEYIRKIMVEIGVEKRNLVLDQLLLPFNLFRVDDYFDDNLHVFSVTRDPRDVFIINKYVWPAKNEVVPFPTDAEQFAQFYRRMRQSEQQSDSSKIHRFAFEDLIYRYDESLQRVYDALQVSSQAHTAKRQCFDPDRSINNTQLFLVKDQYRKEAQIIADLLPEYLYQFPYERVPEIGRTF</sequence>
<dbReference type="Proteomes" id="UP000593890">
    <property type="component" value="Chromosome"/>
</dbReference>
<dbReference type="AlphaFoldDB" id="A0A7I8CZ87"/>
<organism evidence="1 2">
    <name type="scientific">Solibaculum mannosilyticum</name>
    <dbReference type="NCBI Taxonomy" id="2780922"/>
    <lineage>
        <taxon>Bacteria</taxon>
        <taxon>Bacillati</taxon>
        <taxon>Bacillota</taxon>
        <taxon>Clostridia</taxon>
        <taxon>Eubacteriales</taxon>
        <taxon>Oscillospiraceae</taxon>
        <taxon>Solibaculum</taxon>
    </lineage>
</organism>
<dbReference type="Gene3D" id="3.40.50.300">
    <property type="entry name" value="P-loop containing nucleotide triphosphate hydrolases"/>
    <property type="match status" value="1"/>
</dbReference>
<dbReference type="EMBL" id="AP023321">
    <property type="protein sequence ID" value="BCI59798.1"/>
    <property type="molecule type" value="Genomic_DNA"/>
</dbReference>
<accession>A0A7I8CZ87</accession>
<dbReference type="KEGG" id="sman:C12CBH8_04370"/>
<dbReference type="InterPro" id="IPR027417">
    <property type="entry name" value="P-loop_NTPase"/>
</dbReference>
<evidence type="ECO:0000313" key="1">
    <source>
        <dbReference type="EMBL" id="BCI59798.1"/>
    </source>
</evidence>
<name>A0A7I8CZ87_9FIRM</name>
<protein>
    <recommendedName>
        <fullName evidence="3">Sulfotransferase domain-containing protein</fullName>
    </recommendedName>
</protein>
<dbReference type="RefSeq" id="WP_215533440.1">
    <property type="nucleotide sequence ID" value="NZ_AP023321.1"/>
</dbReference>
<keyword evidence="2" id="KW-1185">Reference proteome</keyword>
<reference evidence="2" key="1">
    <citation type="submission" date="2020-07" db="EMBL/GenBank/DDBJ databases">
        <title>Complete genome sequencing of Clostridia bacterium strain 12CBH8.</title>
        <authorList>
            <person name="Sakamoto M."/>
            <person name="Murakami T."/>
            <person name="Mori H."/>
        </authorList>
    </citation>
    <scope>NUCLEOTIDE SEQUENCE [LARGE SCALE GENOMIC DNA]</scope>
    <source>
        <strain evidence="2">12CBH8</strain>
    </source>
</reference>
<evidence type="ECO:0000313" key="2">
    <source>
        <dbReference type="Proteomes" id="UP000593890"/>
    </source>
</evidence>
<gene>
    <name evidence="1" type="ORF">C12CBH8_04370</name>
</gene>
<evidence type="ECO:0008006" key="3">
    <source>
        <dbReference type="Google" id="ProtNLM"/>
    </source>
</evidence>
<dbReference type="SUPFAM" id="SSF52540">
    <property type="entry name" value="P-loop containing nucleoside triphosphate hydrolases"/>
    <property type="match status" value="1"/>
</dbReference>